<organism evidence="1 2">
    <name type="scientific">Paenimyroides ceti</name>
    <dbReference type="NCBI Taxonomy" id="395087"/>
    <lineage>
        <taxon>Bacteria</taxon>
        <taxon>Pseudomonadati</taxon>
        <taxon>Bacteroidota</taxon>
        <taxon>Flavobacteriia</taxon>
        <taxon>Flavobacteriales</taxon>
        <taxon>Flavobacteriaceae</taxon>
        <taxon>Paenimyroides</taxon>
    </lineage>
</organism>
<gene>
    <name evidence="1" type="ORF">QW060_08780</name>
</gene>
<dbReference type="EMBL" id="JAUFQU010000001">
    <property type="protein sequence ID" value="MDN3707228.1"/>
    <property type="molecule type" value="Genomic_DNA"/>
</dbReference>
<proteinExistence type="predicted"/>
<protein>
    <submittedName>
        <fullName evidence="1">Uncharacterized protein</fullName>
    </submittedName>
</protein>
<evidence type="ECO:0000313" key="2">
    <source>
        <dbReference type="Proteomes" id="UP001242368"/>
    </source>
</evidence>
<name>A0ABT8CUB3_9FLAO</name>
<accession>A0ABT8CUB3</accession>
<comment type="caution">
    <text evidence="1">The sequence shown here is derived from an EMBL/GenBank/DDBJ whole genome shotgun (WGS) entry which is preliminary data.</text>
</comment>
<dbReference type="RefSeq" id="WP_290363252.1">
    <property type="nucleotide sequence ID" value="NZ_JAUFQU010000001.1"/>
</dbReference>
<reference evidence="2" key="1">
    <citation type="journal article" date="2019" name="Int. J. Syst. Evol. Microbiol.">
        <title>The Global Catalogue of Microorganisms (GCM) 10K type strain sequencing project: providing services to taxonomists for standard genome sequencing and annotation.</title>
        <authorList>
            <consortium name="The Broad Institute Genomics Platform"/>
            <consortium name="The Broad Institute Genome Sequencing Center for Infectious Disease"/>
            <person name="Wu L."/>
            <person name="Ma J."/>
        </authorList>
    </citation>
    <scope>NUCLEOTIDE SEQUENCE [LARGE SCALE GENOMIC DNA]</scope>
    <source>
        <strain evidence="2">CECT 7184</strain>
    </source>
</reference>
<evidence type="ECO:0000313" key="1">
    <source>
        <dbReference type="EMBL" id="MDN3707228.1"/>
    </source>
</evidence>
<dbReference type="Proteomes" id="UP001242368">
    <property type="component" value="Unassembled WGS sequence"/>
</dbReference>
<keyword evidence="2" id="KW-1185">Reference proteome</keyword>
<sequence length="42" mass="5076">MITRTYYFIDIGVMCNVKGYIFDRCSRKYIFNMEIELTTGRI</sequence>